<sequence>MGISKSNIRPMPVRRGPGRLPVGGPILTPKAAAACLGSAQACYAKK</sequence>
<evidence type="ECO:0000313" key="3">
    <source>
        <dbReference type="Proteomes" id="UP000815325"/>
    </source>
</evidence>
<name>A0ABQ7H7T2_DUNSA</name>
<reference evidence="2" key="1">
    <citation type="submission" date="2017-08" db="EMBL/GenBank/DDBJ databases">
        <authorList>
            <person name="Polle J.E."/>
            <person name="Barry K."/>
            <person name="Cushman J."/>
            <person name="Schmutz J."/>
            <person name="Tran D."/>
            <person name="Hathwaick L.T."/>
            <person name="Yim W.C."/>
            <person name="Jenkins J."/>
            <person name="Mckie-Krisberg Z.M."/>
            <person name="Prochnik S."/>
            <person name="Lindquist E."/>
            <person name="Dockter R.B."/>
            <person name="Adam C."/>
            <person name="Molina H."/>
            <person name="Bunkerborg J."/>
            <person name="Jin E."/>
            <person name="Buchheim M."/>
            <person name="Magnuson J."/>
        </authorList>
    </citation>
    <scope>NUCLEOTIDE SEQUENCE</scope>
    <source>
        <strain evidence="2">CCAP 19/18</strain>
    </source>
</reference>
<protein>
    <recommendedName>
        <fullName evidence="4">Encoded protein</fullName>
    </recommendedName>
</protein>
<gene>
    <name evidence="2" type="ORF">DUNSADRAFT_3939</name>
</gene>
<feature type="compositionally biased region" description="Low complexity" evidence="1">
    <location>
        <begin position="8"/>
        <end position="22"/>
    </location>
</feature>
<proteinExistence type="predicted"/>
<evidence type="ECO:0000313" key="2">
    <source>
        <dbReference type="EMBL" id="KAF5842912.1"/>
    </source>
</evidence>
<feature type="region of interest" description="Disordered" evidence="1">
    <location>
        <begin position="1"/>
        <end position="22"/>
    </location>
</feature>
<dbReference type="EMBL" id="MU069452">
    <property type="protein sequence ID" value="KAF5842912.1"/>
    <property type="molecule type" value="Genomic_DNA"/>
</dbReference>
<evidence type="ECO:0000256" key="1">
    <source>
        <dbReference type="SAM" id="MobiDB-lite"/>
    </source>
</evidence>
<comment type="caution">
    <text evidence="2">The sequence shown here is derived from an EMBL/GenBank/DDBJ whole genome shotgun (WGS) entry which is preliminary data.</text>
</comment>
<organism evidence="2 3">
    <name type="scientific">Dunaliella salina</name>
    <name type="common">Green alga</name>
    <name type="synonym">Protococcus salinus</name>
    <dbReference type="NCBI Taxonomy" id="3046"/>
    <lineage>
        <taxon>Eukaryota</taxon>
        <taxon>Viridiplantae</taxon>
        <taxon>Chlorophyta</taxon>
        <taxon>core chlorophytes</taxon>
        <taxon>Chlorophyceae</taxon>
        <taxon>CS clade</taxon>
        <taxon>Chlamydomonadales</taxon>
        <taxon>Dunaliellaceae</taxon>
        <taxon>Dunaliella</taxon>
    </lineage>
</organism>
<dbReference type="Proteomes" id="UP000815325">
    <property type="component" value="Unassembled WGS sequence"/>
</dbReference>
<keyword evidence="3" id="KW-1185">Reference proteome</keyword>
<evidence type="ECO:0008006" key="4">
    <source>
        <dbReference type="Google" id="ProtNLM"/>
    </source>
</evidence>
<accession>A0ABQ7H7T2</accession>